<dbReference type="EMBL" id="JMCB01000022">
    <property type="protein sequence ID" value="KFE62348.1"/>
    <property type="molecule type" value="Genomic_DNA"/>
</dbReference>
<feature type="compositionally biased region" description="Polar residues" evidence="1">
    <location>
        <begin position="27"/>
        <end position="36"/>
    </location>
</feature>
<organism evidence="2 3">
    <name type="scientific">Hyalangium minutum</name>
    <dbReference type="NCBI Taxonomy" id="394096"/>
    <lineage>
        <taxon>Bacteria</taxon>
        <taxon>Pseudomonadati</taxon>
        <taxon>Myxococcota</taxon>
        <taxon>Myxococcia</taxon>
        <taxon>Myxococcales</taxon>
        <taxon>Cystobacterineae</taxon>
        <taxon>Archangiaceae</taxon>
        <taxon>Hyalangium</taxon>
    </lineage>
</organism>
<accession>A0A085W3T5</accession>
<comment type="caution">
    <text evidence="2">The sequence shown here is derived from an EMBL/GenBank/DDBJ whole genome shotgun (WGS) entry which is preliminary data.</text>
</comment>
<feature type="region of interest" description="Disordered" evidence="1">
    <location>
        <begin position="1"/>
        <end position="71"/>
    </location>
</feature>
<evidence type="ECO:0000313" key="2">
    <source>
        <dbReference type="EMBL" id="KFE62348.1"/>
    </source>
</evidence>
<gene>
    <name evidence="2" type="ORF">DB31_4058</name>
</gene>
<feature type="compositionally biased region" description="Low complexity" evidence="1">
    <location>
        <begin position="43"/>
        <end position="54"/>
    </location>
</feature>
<evidence type="ECO:0000313" key="3">
    <source>
        <dbReference type="Proteomes" id="UP000028725"/>
    </source>
</evidence>
<protein>
    <submittedName>
        <fullName evidence="2">Uncharacterized protein</fullName>
    </submittedName>
</protein>
<dbReference type="Proteomes" id="UP000028725">
    <property type="component" value="Unassembled WGS sequence"/>
</dbReference>
<dbReference type="AlphaFoldDB" id="A0A085W3T5"/>
<dbReference type="STRING" id="394096.DB31_4058"/>
<sequence>MGRRDHGPQIQLGCARHHDTSFPPPQASDSSGLRATQSREPRPAACPAACGPLPTSGALRPPVHGLPGGITGASAGVRTCTQRGVHSATLNRSLGMSAHQQAVAPQVRRRRPALCRGRAASVSEHRE</sequence>
<reference evidence="2 3" key="1">
    <citation type="submission" date="2014-04" db="EMBL/GenBank/DDBJ databases">
        <title>Genome assembly of Hyalangium minutum DSM 14724.</title>
        <authorList>
            <person name="Sharma G."/>
            <person name="Subramanian S."/>
        </authorList>
    </citation>
    <scope>NUCLEOTIDE SEQUENCE [LARGE SCALE GENOMIC DNA]</scope>
    <source>
        <strain evidence="2 3">DSM 14724</strain>
    </source>
</reference>
<evidence type="ECO:0000256" key="1">
    <source>
        <dbReference type="SAM" id="MobiDB-lite"/>
    </source>
</evidence>
<feature type="region of interest" description="Disordered" evidence="1">
    <location>
        <begin position="91"/>
        <end position="127"/>
    </location>
</feature>
<name>A0A085W3T5_9BACT</name>
<keyword evidence="3" id="KW-1185">Reference proteome</keyword>
<proteinExistence type="predicted"/>